<dbReference type="Gene3D" id="1.10.3730.20">
    <property type="match status" value="2"/>
</dbReference>
<evidence type="ECO:0000313" key="9">
    <source>
        <dbReference type="EMBL" id="KJQ65199.1"/>
    </source>
</evidence>
<dbReference type="InterPro" id="IPR050638">
    <property type="entry name" value="AA-Vitamin_Transporters"/>
</dbReference>
<dbReference type="AlphaFoldDB" id="A0A0F2D4M0"/>
<dbReference type="Proteomes" id="UP000033657">
    <property type="component" value="Unassembled WGS sequence"/>
</dbReference>
<evidence type="ECO:0000259" key="8">
    <source>
        <dbReference type="Pfam" id="PF00892"/>
    </source>
</evidence>
<comment type="subcellular location">
    <subcellularLocation>
        <location evidence="1">Cell membrane</location>
        <topology evidence="1">Multi-pass membrane protein</topology>
    </subcellularLocation>
</comment>
<gene>
    <name evidence="9" type="ORF">TZ87_00324</name>
</gene>
<dbReference type="EMBL" id="JYGM01000001">
    <property type="protein sequence ID" value="KJQ65199.1"/>
    <property type="molecule type" value="Genomic_DNA"/>
</dbReference>
<comment type="similarity">
    <text evidence="2">Belongs to the EamA transporter family.</text>
</comment>
<dbReference type="PANTHER" id="PTHR32322:SF18">
    <property type="entry name" value="S-ADENOSYLMETHIONINE_S-ADENOSYLHOMOCYSTEINE TRANSPORTER"/>
    <property type="match status" value="1"/>
</dbReference>
<sequence>MNEKTKAYLAALSFSAIIGFSFLFTKIALAYASPLTNLAHRYTIAALVLVILHQTKLINVSLSRKDILSILPMSLFYPLLFFIFQSFALQYISSSEAGILQALVPIFTLLLASVFLKEKTSLLQKFFLILSVAGVVFIFFSKGANFSTETASLGFLLMLGSVLANAINNILSKAKGGRYRAMDMTAVVIFVGFVIFNALSLTSHYLEGNILAYFAPLGQVPYLLSILYLGILASIVTGSLSIYAIVRLGASTVSVFGNLGTVLTILAGAIILHEPIYNYHVIGATLIISGILGMNLMRRT</sequence>
<feature type="transmembrane region" description="Helical" evidence="7">
    <location>
        <begin position="123"/>
        <end position="141"/>
    </location>
</feature>
<feature type="transmembrane region" description="Helical" evidence="7">
    <location>
        <begin position="253"/>
        <end position="273"/>
    </location>
</feature>
<dbReference type="InterPro" id="IPR037185">
    <property type="entry name" value="EmrE-like"/>
</dbReference>
<dbReference type="OrthoDB" id="1682095at2"/>
<dbReference type="GO" id="GO:0005886">
    <property type="term" value="C:plasma membrane"/>
    <property type="evidence" value="ECO:0007669"/>
    <property type="project" value="UniProtKB-SubCell"/>
</dbReference>
<organism evidence="9 10">
    <name type="scientific">Streptococcus oralis subsp. oralis</name>
    <dbReference type="NCBI Taxonomy" id="1891914"/>
    <lineage>
        <taxon>Bacteria</taxon>
        <taxon>Bacillati</taxon>
        <taxon>Bacillota</taxon>
        <taxon>Bacilli</taxon>
        <taxon>Lactobacillales</taxon>
        <taxon>Streptococcaceae</taxon>
        <taxon>Streptococcus</taxon>
    </lineage>
</organism>
<evidence type="ECO:0000256" key="6">
    <source>
        <dbReference type="ARBA" id="ARBA00023136"/>
    </source>
</evidence>
<keyword evidence="5 7" id="KW-1133">Transmembrane helix</keyword>
<dbReference type="RefSeq" id="WP_045590998.1">
    <property type="nucleotide sequence ID" value="NZ_JYGM01000001.1"/>
</dbReference>
<dbReference type="InterPro" id="IPR000620">
    <property type="entry name" value="EamA_dom"/>
</dbReference>
<evidence type="ECO:0000256" key="1">
    <source>
        <dbReference type="ARBA" id="ARBA00004651"/>
    </source>
</evidence>
<dbReference type="SUPFAM" id="SSF103481">
    <property type="entry name" value="Multidrug resistance efflux transporter EmrE"/>
    <property type="match status" value="2"/>
</dbReference>
<evidence type="ECO:0000256" key="4">
    <source>
        <dbReference type="ARBA" id="ARBA00022692"/>
    </source>
</evidence>
<name>A0A0F2D4M0_STROR</name>
<evidence type="ECO:0000256" key="3">
    <source>
        <dbReference type="ARBA" id="ARBA00022475"/>
    </source>
</evidence>
<keyword evidence="4 7" id="KW-0812">Transmembrane</keyword>
<proteinExistence type="inferred from homology"/>
<reference evidence="9 10" key="1">
    <citation type="submission" date="2015-02" db="EMBL/GenBank/DDBJ databases">
        <title>Evolution of amylase-binding proteins of oral streptococcal species.</title>
        <authorList>
            <person name="Haase E.M."/>
        </authorList>
    </citation>
    <scope>NUCLEOTIDE SEQUENCE [LARGE SCALE GENOMIC DNA]</scope>
    <source>
        <strain evidence="9 10">COL85/1862</strain>
    </source>
</reference>
<comment type="caution">
    <text evidence="9">The sequence shown here is derived from an EMBL/GenBank/DDBJ whole genome shotgun (WGS) entry which is preliminary data.</text>
</comment>
<feature type="transmembrane region" description="Helical" evidence="7">
    <location>
        <begin position="279"/>
        <end position="297"/>
    </location>
</feature>
<evidence type="ECO:0000313" key="10">
    <source>
        <dbReference type="Proteomes" id="UP000033657"/>
    </source>
</evidence>
<feature type="transmembrane region" description="Helical" evidence="7">
    <location>
        <begin position="42"/>
        <end position="62"/>
    </location>
</feature>
<accession>A0A0F2D4M0</accession>
<feature type="transmembrane region" description="Helical" evidence="7">
    <location>
        <begin position="98"/>
        <end position="116"/>
    </location>
</feature>
<dbReference type="PANTHER" id="PTHR32322">
    <property type="entry name" value="INNER MEMBRANE TRANSPORTER"/>
    <property type="match status" value="1"/>
</dbReference>
<keyword evidence="6 7" id="KW-0472">Membrane</keyword>
<dbReference type="PATRIC" id="fig|28037.209.peg.325"/>
<evidence type="ECO:0000256" key="7">
    <source>
        <dbReference type="SAM" id="Phobius"/>
    </source>
</evidence>
<feature type="transmembrane region" description="Helical" evidence="7">
    <location>
        <begin position="74"/>
        <end position="92"/>
    </location>
</feature>
<feature type="transmembrane region" description="Helical" evidence="7">
    <location>
        <begin position="184"/>
        <end position="206"/>
    </location>
</feature>
<evidence type="ECO:0000256" key="2">
    <source>
        <dbReference type="ARBA" id="ARBA00007362"/>
    </source>
</evidence>
<protein>
    <submittedName>
        <fullName evidence="9">EamA-like transporter family protein</fullName>
    </submittedName>
</protein>
<keyword evidence="3" id="KW-1003">Cell membrane</keyword>
<dbReference type="Pfam" id="PF00892">
    <property type="entry name" value="EamA"/>
    <property type="match status" value="2"/>
</dbReference>
<evidence type="ECO:0000256" key="5">
    <source>
        <dbReference type="ARBA" id="ARBA00022989"/>
    </source>
</evidence>
<feature type="transmembrane region" description="Helical" evidence="7">
    <location>
        <begin position="153"/>
        <end position="172"/>
    </location>
</feature>
<feature type="transmembrane region" description="Helical" evidence="7">
    <location>
        <begin position="226"/>
        <end position="246"/>
    </location>
</feature>
<feature type="domain" description="EamA" evidence="8">
    <location>
        <begin position="6"/>
        <end position="139"/>
    </location>
</feature>
<feature type="domain" description="EamA" evidence="8">
    <location>
        <begin position="153"/>
        <end position="295"/>
    </location>
</feature>